<dbReference type="Proteomes" id="UP001266305">
    <property type="component" value="Unassembled WGS sequence"/>
</dbReference>
<gene>
    <name evidence="1" type="ORF">P7K49_028397</name>
</gene>
<dbReference type="InterPro" id="IPR038892">
    <property type="entry name" value="SMCHD1"/>
</dbReference>
<organism evidence="1 2">
    <name type="scientific">Saguinus oedipus</name>
    <name type="common">Cotton-top tamarin</name>
    <name type="synonym">Oedipomidas oedipus</name>
    <dbReference type="NCBI Taxonomy" id="9490"/>
    <lineage>
        <taxon>Eukaryota</taxon>
        <taxon>Metazoa</taxon>
        <taxon>Chordata</taxon>
        <taxon>Craniata</taxon>
        <taxon>Vertebrata</taxon>
        <taxon>Euteleostomi</taxon>
        <taxon>Mammalia</taxon>
        <taxon>Eutheria</taxon>
        <taxon>Euarchontoglires</taxon>
        <taxon>Primates</taxon>
        <taxon>Haplorrhini</taxon>
        <taxon>Platyrrhini</taxon>
        <taxon>Cebidae</taxon>
        <taxon>Callitrichinae</taxon>
        <taxon>Saguinus</taxon>
    </lineage>
</organism>
<dbReference type="EMBL" id="JASSZA010000014">
    <property type="protein sequence ID" value="KAK2094659.1"/>
    <property type="molecule type" value="Genomic_DNA"/>
</dbReference>
<sequence>MWLGLTLCVFTEKLEDITGLKDMETAKTKSEMTPGQSTALCSIYLHPAKPGCRQKRGVIHNKLKRREASYHNHFFTDLPQQYRSAVYKLDSVNKDFNSQLEYLHTPDMKKKKQELDEHEKNLKLIEEKLGMTPIRKCNESLHQSPKVEMTDCPIPPKRMR</sequence>
<evidence type="ECO:0000313" key="2">
    <source>
        <dbReference type="Proteomes" id="UP001266305"/>
    </source>
</evidence>
<proteinExistence type="predicted"/>
<protein>
    <submittedName>
        <fullName evidence="1">Uncharacterized protein</fullName>
    </submittedName>
</protein>
<accession>A0ABQ9UCW7</accession>
<dbReference type="PANTHER" id="PTHR22640">
    <property type="entry name" value="STRUCTURAL MAINTENANCE OF CHROMOSOMES FLEXIBLE HINGE DOMAIN-CONTAINING PROTEIN 1"/>
    <property type="match status" value="1"/>
</dbReference>
<keyword evidence="2" id="KW-1185">Reference proteome</keyword>
<comment type="caution">
    <text evidence="1">The sequence shown here is derived from an EMBL/GenBank/DDBJ whole genome shotgun (WGS) entry which is preliminary data.</text>
</comment>
<dbReference type="PANTHER" id="PTHR22640:SF2">
    <property type="entry name" value="STRUCTURAL MAINTENANCE OF CHROMOSOMES FLEXIBLE HINGE DOMAIN-CONTAINING PROTEIN 1"/>
    <property type="match status" value="1"/>
</dbReference>
<evidence type="ECO:0000313" key="1">
    <source>
        <dbReference type="EMBL" id="KAK2094659.1"/>
    </source>
</evidence>
<reference evidence="1 2" key="1">
    <citation type="submission" date="2023-05" db="EMBL/GenBank/DDBJ databases">
        <title>B98-5 Cell Line De Novo Hybrid Assembly: An Optical Mapping Approach.</title>
        <authorList>
            <person name="Kananen K."/>
            <person name="Auerbach J.A."/>
            <person name="Kautto E."/>
            <person name="Blachly J.S."/>
        </authorList>
    </citation>
    <scope>NUCLEOTIDE SEQUENCE [LARGE SCALE GENOMIC DNA]</scope>
    <source>
        <strain evidence="1">B95-8</strain>
        <tissue evidence="1">Cell line</tissue>
    </source>
</reference>
<name>A0ABQ9UCW7_SAGOE</name>